<dbReference type="Gene3D" id="1.10.260.40">
    <property type="entry name" value="lambda repressor-like DNA-binding domains"/>
    <property type="match status" value="1"/>
</dbReference>
<accession>A0A9X3TA49</accession>
<dbReference type="EMBL" id="JAVDYD010000001">
    <property type="protein sequence ID" value="MDR7340033.1"/>
    <property type="molecule type" value="Genomic_DNA"/>
</dbReference>
<dbReference type="SUPFAM" id="SSF47413">
    <property type="entry name" value="lambda repressor-like DNA-binding domains"/>
    <property type="match status" value="1"/>
</dbReference>
<dbReference type="CDD" id="cd00093">
    <property type="entry name" value="HTH_XRE"/>
    <property type="match status" value="1"/>
</dbReference>
<dbReference type="InterPro" id="IPR010982">
    <property type="entry name" value="Lambda_DNA-bd_dom_sf"/>
</dbReference>
<dbReference type="PANTHER" id="PTHR35010:SF2">
    <property type="entry name" value="BLL4672 PROTEIN"/>
    <property type="match status" value="1"/>
</dbReference>
<dbReference type="Proteomes" id="UP001183604">
    <property type="component" value="Unassembled WGS sequence"/>
</dbReference>
<feature type="domain" description="HTH cro/C1-type" evidence="1">
    <location>
        <begin position="9"/>
        <end position="81"/>
    </location>
</feature>
<dbReference type="Pfam" id="PF13560">
    <property type="entry name" value="HTH_31"/>
    <property type="match status" value="1"/>
</dbReference>
<protein>
    <submittedName>
        <fullName evidence="2">Helix-turn-helix transcriptional regulator</fullName>
    </submittedName>
    <submittedName>
        <fullName evidence="3">Transcriptional regulator with XRE-family HTH domain</fullName>
    </submittedName>
</protein>
<evidence type="ECO:0000313" key="3">
    <source>
        <dbReference type="EMBL" id="MDR7340033.1"/>
    </source>
</evidence>
<name>A0A9X3TA49_9ACTN</name>
<evidence type="ECO:0000313" key="4">
    <source>
        <dbReference type="Proteomes" id="UP001145799"/>
    </source>
</evidence>
<gene>
    <name evidence="3" type="ORF">J2S69_003752</name>
    <name evidence="2" type="ORF">O2L01_19970</name>
</gene>
<reference evidence="3 5" key="2">
    <citation type="submission" date="2023-07" db="EMBL/GenBank/DDBJ databases">
        <title>Sequencing the genomes of 1000 actinobacteria strains.</title>
        <authorList>
            <person name="Klenk H.-P."/>
        </authorList>
    </citation>
    <scope>NUCLEOTIDE SEQUENCE [LARGE SCALE GENOMIC DNA]</scope>
    <source>
        <strain evidence="3 5">DSM 44724</strain>
    </source>
</reference>
<comment type="caution">
    <text evidence="2">The sequence shown here is derived from an EMBL/GenBank/DDBJ whole genome shotgun (WGS) entry which is preliminary data.</text>
</comment>
<sequence length="283" mass="31351">MDRQQLADFLKTRRAALKPRDVGLPEGSRRRTPGLRRQEVAQLAGISVEYYIRLEQARGPKPSRQVLGALARALMLVHDERAHLYNLADERPDTSAANREVPATIRNLLAGLDDFPAYAVNAAYDMVAWNPLADRLMGWLSMLSPEQRNILRSTFSGSNVAAVLADSAYAGFVRQCVADVRASLARDPADAVLRALVDELLRSSPEFGELWADHEVRVRSGQTKRVVHQEYGPLEFDCQVLEVPGSCYRVIFYVPQPGSRTAEVFATMAALTQVTAETSGRIS</sequence>
<reference evidence="2" key="1">
    <citation type="submission" date="2022-12" db="EMBL/GenBank/DDBJ databases">
        <title>Gycomyces niveus sp.nov., a novel actinomycete isolated from soil in Shouguang.</title>
        <authorList>
            <person name="Yang X."/>
        </authorList>
    </citation>
    <scope>NUCLEOTIDE SEQUENCE</scope>
    <source>
        <strain evidence="2">DSM 44724</strain>
    </source>
</reference>
<organism evidence="2 4">
    <name type="scientific">Glycomyces lechevalierae</name>
    <dbReference type="NCBI Taxonomy" id="256034"/>
    <lineage>
        <taxon>Bacteria</taxon>
        <taxon>Bacillati</taxon>
        <taxon>Actinomycetota</taxon>
        <taxon>Actinomycetes</taxon>
        <taxon>Glycomycetales</taxon>
        <taxon>Glycomycetaceae</taxon>
        <taxon>Glycomyces</taxon>
    </lineage>
</organism>
<dbReference type="SMART" id="SM00530">
    <property type="entry name" value="HTH_XRE"/>
    <property type="match status" value="1"/>
</dbReference>
<keyword evidence="5" id="KW-1185">Reference proteome</keyword>
<dbReference type="AlphaFoldDB" id="A0A9X3TA49"/>
<dbReference type="Proteomes" id="UP001145799">
    <property type="component" value="Unassembled WGS sequence"/>
</dbReference>
<dbReference type="PANTHER" id="PTHR35010">
    <property type="entry name" value="BLL4672 PROTEIN-RELATED"/>
    <property type="match status" value="1"/>
</dbReference>
<proteinExistence type="predicted"/>
<dbReference type="RefSeq" id="WP_270123793.1">
    <property type="nucleotide sequence ID" value="NZ_BAAAOM010000003.1"/>
</dbReference>
<dbReference type="InterPro" id="IPR001387">
    <property type="entry name" value="Cro/C1-type_HTH"/>
</dbReference>
<evidence type="ECO:0000313" key="5">
    <source>
        <dbReference type="Proteomes" id="UP001183604"/>
    </source>
</evidence>
<dbReference type="InterPro" id="IPR041413">
    <property type="entry name" value="MLTR_LBD"/>
</dbReference>
<dbReference type="Gene3D" id="3.30.450.180">
    <property type="match status" value="1"/>
</dbReference>
<dbReference type="EMBL" id="JAPZVQ010000015">
    <property type="protein sequence ID" value="MDA1387283.1"/>
    <property type="molecule type" value="Genomic_DNA"/>
</dbReference>
<dbReference type="Pfam" id="PF17765">
    <property type="entry name" value="MLTR_LBD"/>
    <property type="match status" value="1"/>
</dbReference>
<evidence type="ECO:0000313" key="2">
    <source>
        <dbReference type="EMBL" id="MDA1387283.1"/>
    </source>
</evidence>
<dbReference type="GO" id="GO:0003677">
    <property type="term" value="F:DNA binding"/>
    <property type="evidence" value="ECO:0007669"/>
    <property type="project" value="InterPro"/>
</dbReference>
<evidence type="ECO:0000259" key="1">
    <source>
        <dbReference type="SMART" id="SM00530"/>
    </source>
</evidence>